<dbReference type="Gene3D" id="3.40.50.620">
    <property type="entry name" value="HUPs"/>
    <property type="match status" value="1"/>
</dbReference>
<evidence type="ECO:0000313" key="4">
    <source>
        <dbReference type="EMBL" id="TDQ30172.1"/>
    </source>
</evidence>
<comment type="caution">
    <text evidence="4">The sequence shown here is derived from an EMBL/GenBank/DDBJ whole genome shotgun (WGS) entry which is preliminary data.</text>
</comment>
<evidence type="ECO:0000256" key="3">
    <source>
        <dbReference type="ARBA" id="ARBA00048741"/>
    </source>
</evidence>
<evidence type="ECO:0000256" key="1">
    <source>
        <dbReference type="ARBA" id="ARBA00005187"/>
    </source>
</evidence>
<name>A0A4V3D3K6_9FLAO</name>
<keyword evidence="5" id="KW-1185">Reference proteome</keyword>
<dbReference type="InterPro" id="IPR014729">
    <property type="entry name" value="Rossmann-like_a/b/a_fold"/>
</dbReference>
<gene>
    <name evidence="4" type="ORF">DFQ07_0510</name>
</gene>
<accession>A0A4V3D3K6</accession>
<dbReference type="InterPro" id="IPR051786">
    <property type="entry name" value="ASN_synthetase/amidase"/>
</dbReference>
<comment type="catalytic activity">
    <reaction evidence="3">
        <text>L-aspartate + L-glutamine + ATP + H2O = L-asparagine + L-glutamate + AMP + diphosphate + H(+)</text>
        <dbReference type="Rhea" id="RHEA:12228"/>
        <dbReference type="ChEBI" id="CHEBI:15377"/>
        <dbReference type="ChEBI" id="CHEBI:15378"/>
        <dbReference type="ChEBI" id="CHEBI:29985"/>
        <dbReference type="ChEBI" id="CHEBI:29991"/>
        <dbReference type="ChEBI" id="CHEBI:30616"/>
        <dbReference type="ChEBI" id="CHEBI:33019"/>
        <dbReference type="ChEBI" id="CHEBI:58048"/>
        <dbReference type="ChEBI" id="CHEBI:58359"/>
        <dbReference type="ChEBI" id="CHEBI:456215"/>
        <dbReference type="EC" id="6.3.5.4"/>
    </reaction>
</comment>
<dbReference type="AlphaFoldDB" id="A0A4V3D3K6"/>
<dbReference type="OrthoDB" id="5933081at2"/>
<dbReference type="GO" id="GO:0004066">
    <property type="term" value="F:asparagine synthase (glutamine-hydrolyzing) activity"/>
    <property type="evidence" value="ECO:0007669"/>
    <property type="project" value="UniProtKB-EC"/>
</dbReference>
<evidence type="ECO:0000256" key="2">
    <source>
        <dbReference type="ARBA" id="ARBA00012737"/>
    </source>
</evidence>
<comment type="pathway">
    <text evidence="1">Amino-acid biosynthesis; L-asparagine biosynthesis; L-asparagine from L-aspartate (L-Gln route): step 1/1.</text>
</comment>
<evidence type="ECO:0000313" key="5">
    <source>
        <dbReference type="Proteomes" id="UP000295390"/>
    </source>
</evidence>
<dbReference type="Proteomes" id="UP000295390">
    <property type="component" value="Unassembled WGS sequence"/>
</dbReference>
<dbReference type="EC" id="6.3.5.4" evidence="2"/>
<dbReference type="PANTHER" id="PTHR43284">
    <property type="entry name" value="ASPARAGINE SYNTHETASE (GLUTAMINE-HYDROLYZING)"/>
    <property type="match status" value="1"/>
</dbReference>
<protein>
    <recommendedName>
        <fullName evidence="2">asparagine synthase (glutamine-hydrolyzing)</fullName>
        <ecNumber evidence="2">6.3.5.4</ecNumber>
    </recommendedName>
</protein>
<dbReference type="PANTHER" id="PTHR43284:SF1">
    <property type="entry name" value="ASPARAGINE SYNTHETASE"/>
    <property type="match status" value="1"/>
</dbReference>
<organism evidence="4 5">
    <name type="scientific">Tenacibaculum caenipelagi</name>
    <dbReference type="NCBI Taxonomy" id="1325435"/>
    <lineage>
        <taxon>Bacteria</taxon>
        <taxon>Pseudomonadati</taxon>
        <taxon>Bacteroidota</taxon>
        <taxon>Flavobacteriia</taxon>
        <taxon>Flavobacteriales</taxon>
        <taxon>Flavobacteriaceae</taxon>
        <taxon>Tenacibaculum</taxon>
    </lineage>
</organism>
<reference evidence="4 5" key="1">
    <citation type="submission" date="2019-03" db="EMBL/GenBank/DDBJ databases">
        <title>Genomic Encyclopedia of Type Strains, Phase III (KMG-III): the genomes of soil and plant-associated and newly described type strains.</title>
        <authorList>
            <person name="Whitman W."/>
        </authorList>
    </citation>
    <scope>NUCLEOTIDE SEQUENCE [LARGE SCALE GENOMIC DNA]</scope>
    <source>
        <strain evidence="4 5">CECT 8283</strain>
    </source>
</reference>
<proteinExistence type="predicted"/>
<dbReference type="SUPFAM" id="SSF52402">
    <property type="entry name" value="Adenine nucleotide alpha hydrolases-like"/>
    <property type="match status" value="1"/>
</dbReference>
<dbReference type="RefSeq" id="WP_133534692.1">
    <property type="nucleotide sequence ID" value="NZ_SNYH01000001.1"/>
</dbReference>
<dbReference type="EMBL" id="SNYH01000001">
    <property type="protein sequence ID" value="TDQ30172.1"/>
    <property type="molecule type" value="Genomic_DNA"/>
</dbReference>
<sequence>MLKFYLSEDALKESWKAENYRWKSSQSFIEPFNHVALEYFAFKGNSEMIFIVRERLNGYSEPIKLSFPEIGDINTKYFSDIMLEMKEWPLHFMIISLSTTSNNLKVSIKNGRWATAPIFLTVSKQGLVGGWDPIIVCKSMQSKKIDKERLAHFLTAFETPYSTKTIFSDMYMLTEGAVANWESKNKESASIKIDYPKEIKPPNKKELKPNVDVLSIFEKIMSQSANRWLTPEAHVVSELSSGLDSGVVSAVCSTISNESINTCGILVPGKEGVIQQERRAEMIEKFGYTDYEIIAENYPPLDADSIRVKKELIMPWEECYYEVTDKLLQECIQPGRTIMYTGVGGDELFFPHWDELDLMEKEDILREVSFEDLKVPAFINKEVIDIYLSSQKSIDRAPRSLIPTSSKEAVAYGAALYLRRGVWPVDPFCSKEIIWFCRSLPENWRKNRILERKFLAKKGCSEKVTFPKITESFTPFMEYSLRKKSGSIIRKAMQNSILNKWESINSELFLQLYKEYCEGEEMKESTVFFYSTAIMEMTLQCAEV</sequence>